<evidence type="ECO:0000256" key="6">
    <source>
        <dbReference type="ARBA" id="ARBA00023049"/>
    </source>
</evidence>
<evidence type="ECO:0000313" key="15">
    <source>
        <dbReference type="Proteomes" id="UP000314986"/>
    </source>
</evidence>
<dbReference type="PANTHER" id="PTHR10201">
    <property type="entry name" value="MATRIX METALLOPROTEINASE"/>
    <property type="match status" value="1"/>
</dbReference>
<dbReference type="GO" id="GO:0030198">
    <property type="term" value="P:extracellular matrix organization"/>
    <property type="evidence" value="ECO:0007669"/>
    <property type="project" value="TreeGrafter"/>
</dbReference>
<reference evidence="15" key="2">
    <citation type="journal article" date="2007" name="PLoS Biol.">
        <title>Survey sequencing and comparative analysis of the elephant shark (Callorhinchus milii) genome.</title>
        <authorList>
            <person name="Venkatesh B."/>
            <person name="Kirkness E.F."/>
            <person name="Loh Y.H."/>
            <person name="Halpern A.L."/>
            <person name="Lee A.P."/>
            <person name="Johnson J."/>
            <person name="Dandona N."/>
            <person name="Viswanathan L.D."/>
            <person name="Tay A."/>
            <person name="Venter J.C."/>
            <person name="Strausberg R.L."/>
            <person name="Brenner S."/>
        </authorList>
    </citation>
    <scope>NUCLEOTIDE SEQUENCE [LARGE SCALE GENOMIC DNA]</scope>
</reference>
<evidence type="ECO:0000256" key="12">
    <source>
        <dbReference type="SAM" id="MobiDB-lite"/>
    </source>
</evidence>
<dbReference type="STRING" id="7868.ENSCMIP00000032016"/>
<reference evidence="14" key="4">
    <citation type="submission" date="2025-08" db="UniProtKB">
        <authorList>
            <consortium name="Ensembl"/>
        </authorList>
    </citation>
    <scope>IDENTIFICATION</scope>
</reference>
<feature type="binding site" evidence="9">
    <location>
        <position position="213"/>
    </location>
    <ligand>
        <name>Ca(2+)</name>
        <dbReference type="ChEBI" id="CHEBI:29108"/>
        <label>1</label>
    </ligand>
</feature>
<dbReference type="Gene3D" id="3.40.390.10">
    <property type="entry name" value="Collagenase (Catalytic Domain)"/>
    <property type="match status" value="1"/>
</dbReference>
<dbReference type="InterPro" id="IPR018487">
    <property type="entry name" value="Hemopexin-like_repeat"/>
</dbReference>
<feature type="binding site" evidence="8">
    <location>
        <position position="236"/>
    </location>
    <ligand>
        <name>Zn(2+)</name>
        <dbReference type="ChEBI" id="CHEBI:29105"/>
        <label>2</label>
        <note>catalytic</note>
    </ligand>
</feature>
<feature type="active site" evidence="7">
    <location>
        <position position="233"/>
    </location>
</feature>
<dbReference type="InParanoid" id="A0A4W3IXD5"/>
<feature type="binding site" evidence="9">
    <location>
        <position position="184"/>
    </location>
    <ligand>
        <name>Zn(2+)</name>
        <dbReference type="ChEBI" id="CHEBI:29105"/>
        <label>1</label>
    </ligand>
</feature>
<comment type="similarity">
    <text evidence="1">Belongs to the peptidase M10A family.</text>
</comment>
<keyword evidence="2" id="KW-0645">Protease</keyword>
<reference evidence="15" key="3">
    <citation type="journal article" date="2014" name="Nature">
        <title>Elephant shark genome provides unique insights into gnathostome evolution.</title>
        <authorList>
            <consortium name="International Elephant Shark Genome Sequencing Consortium"/>
            <person name="Venkatesh B."/>
            <person name="Lee A.P."/>
            <person name="Ravi V."/>
            <person name="Maurya A.K."/>
            <person name="Lian M.M."/>
            <person name="Swann J.B."/>
            <person name="Ohta Y."/>
            <person name="Flajnik M.F."/>
            <person name="Sutoh Y."/>
            <person name="Kasahara M."/>
            <person name="Hoon S."/>
            <person name="Gangu V."/>
            <person name="Roy S.W."/>
            <person name="Irimia M."/>
            <person name="Korzh V."/>
            <person name="Kondrychyn I."/>
            <person name="Lim Z.W."/>
            <person name="Tay B.H."/>
            <person name="Tohari S."/>
            <person name="Kong K.W."/>
            <person name="Ho S."/>
            <person name="Lorente-Galdos B."/>
            <person name="Quilez J."/>
            <person name="Marques-Bonet T."/>
            <person name="Raney B.J."/>
            <person name="Ingham P.W."/>
            <person name="Tay A."/>
            <person name="Hillier L.W."/>
            <person name="Minx P."/>
            <person name="Boehm T."/>
            <person name="Wilson R.K."/>
            <person name="Brenner S."/>
            <person name="Warren W.C."/>
        </authorList>
    </citation>
    <scope>NUCLEOTIDE SEQUENCE [LARGE SCALE GENOMIC DNA]</scope>
</reference>
<dbReference type="SUPFAM" id="SSF47090">
    <property type="entry name" value="PGBD-like"/>
    <property type="match status" value="1"/>
</dbReference>
<evidence type="ECO:0000256" key="1">
    <source>
        <dbReference type="ARBA" id="ARBA00010370"/>
    </source>
</evidence>
<dbReference type="InterPro" id="IPR021190">
    <property type="entry name" value="Pept_M10A"/>
</dbReference>
<dbReference type="InterPro" id="IPR002477">
    <property type="entry name" value="Peptidoglycan-bd-like"/>
</dbReference>
<keyword evidence="6" id="KW-0482">Metalloprotease</keyword>
<dbReference type="InterPro" id="IPR036365">
    <property type="entry name" value="PGBD-like_sf"/>
</dbReference>
<dbReference type="GO" id="GO:0008270">
    <property type="term" value="F:zinc ion binding"/>
    <property type="evidence" value="ECO:0007669"/>
    <property type="project" value="InterPro"/>
</dbReference>
<dbReference type="InterPro" id="IPR024079">
    <property type="entry name" value="MetalloPept_cat_dom_sf"/>
</dbReference>
<feature type="binding site" evidence="9">
    <location>
        <position position="192"/>
    </location>
    <ligand>
        <name>Ca(2+)</name>
        <dbReference type="ChEBI" id="CHEBI:29108"/>
        <label>3</label>
    </ligand>
</feature>
<evidence type="ECO:0000259" key="13">
    <source>
        <dbReference type="SMART" id="SM00235"/>
    </source>
</evidence>
<dbReference type="CDD" id="cd04278">
    <property type="entry name" value="ZnMc_MMP"/>
    <property type="match status" value="1"/>
</dbReference>
<keyword evidence="4" id="KW-0378">Hydrolase</keyword>
<sequence>SVQEYLVKYDISELLSEGRYARRHIQEEVRPQEMKPQYVNALRSFQKANGLPVTGILDMATTDAMNKPRCGVPDHKTPDNEPEPDGGEGRAPPSRTTPAPGTVSKLVLDAGRWPRGSLGFTKTRLKWRILAEGYSSQLSVEDQRLILRLAFRMWSEVTPLTFQEDLLASGSHIDIKLGFGTKRHLGCSQVFDGTGREYAHAWRLGNIHFDDDEHFVAPTSTEGISLLKVAVHEIGHVLGLPHMQRAGSIMQPNYIPHASTLELDWEDRKAIQKIYGVCKGNFNTVFDWVRREYNQLGEVTYRYNTYFFRKSWYWMYENRKNRTRYGDPIPLSVGWRGIPPSNLDAFVHIWTWNKDTTLFFKGTQYWRYDNDNDRVYTEDWKGNRYPKLITQGFPGIEGPIDTVFFNKRDHIIYFFKGYNVTFNTDQNARLDGWPKRIVDVFPPVVPGDHPLGNLDSVYFSYSLSAVFMFKDVVSPCHRCPPPWRSLTLPCGAQMCEVMWWGWREPHNSEVSVTLFLVDFSPVEWSRVTHKPSKKR</sequence>
<dbReference type="PROSITE" id="PS51642">
    <property type="entry name" value="HEMOPEXIN_2"/>
    <property type="match status" value="3"/>
</dbReference>
<dbReference type="Pfam" id="PF00045">
    <property type="entry name" value="Hemopexin"/>
    <property type="match status" value="1"/>
</dbReference>
<evidence type="ECO:0000256" key="5">
    <source>
        <dbReference type="ARBA" id="ARBA00022833"/>
    </source>
</evidence>
<evidence type="ECO:0000313" key="14">
    <source>
        <dbReference type="Ensembl" id="ENSCMIP00000032016.1"/>
    </source>
</evidence>
<reference evidence="15" key="1">
    <citation type="journal article" date="2006" name="Science">
        <title>Ancient noncoding elements conserved in the human genome.</title>
        <authorList>
            <person name="Venkatesh B."/>
            <person name="Kirkness E.F."/>
            <person name="Loh Y.H."/>
            <person name="Halpern A.L."/>
            <person name="Lee A.P."/>
            <person name="Johnson J."/>
            <person name="Dandona N."/>
            <person name="Viswanathan L.D."/>
            <person name="Tay A."/>
            <person name="Venter J.C."/>
            <person name="Strausberg R.L."/>
            <person name="Brenner S."/>
        </authorList>
    </citation>
    <scope>NUCLEOTIDE SEQUENCE [LARGE SCALE GENOMIC DNA]</scope>
</reference>
<dbReference type="PANTHER" id="PTHR10201:SF323">
    <property type="entry name" value="MATRIX METALLOPROTEINASE-21"/>
    <property type="match status" value="1"/>
</dbReference>
<feature type="modified residue" description="Phosphotyrosine; by PKDCC" evidence="10">
    <location>
        <position position="385"/>
    </location>
</feature>
<feature type="binding site" evidence="9">
    <location>
        <position position="174"/>
    </location>
    <ligand>
        <name>Ca(2+)</name>
        <dbReference type="ChEBI" id="CHEBI:29108"/>
        <label>2</label>
    </ligand>
</feature>
<proteinExistence type="inferred from homology"/>
<dbReference type="GO" id="GO:0030574">
    <property type="term" value="P:collagen catabolic process"/>
    <property type="evidence" value="ECO:0007669"/>
    <property type="project" value="TreeGrafter"/>
</dbReference>
<accession>A0A4W3IXD5</accession>
<feature type="region of interest" description="Disordered" evidence="12">
    <location>
        <begin position="64"/>
        <end position="102"/>
    </location>
</feature>
<keyword evidence="3 8" id="KW-0479">Metal-binding</keyword>
<evidence type="ECO:0000256" key="9">
    <source>
        <dbReference type="PIRSR" id="PIRSR621190-2"/>
    </source>
</evidence>
<dbReference type="GeneTree" id="ENSGT00940000159140"/>
<feature type="binding site" evidence="9">
    <location>
        <position position="250"/>
    </location>
    <ligand>
        <name>Zn(2+)</name>
        <dbReference type="ChEBI" id="CHEBI:29105"/>
        <label>2</label>
        <note>catalytic</note>
    </ligand>
</feature>
<dbReference type="Pfam" id="PF01471">
    <property type="entry name" value="PG_binding_1"/>
    <property type="match status" value="1"/>
</dbReference>
<feature type="repeat" description="Hemopexin" evidence="11">
    <location>
        <begin position="279"/>
        <end position="338"/>
    </location>
</feature>
<evidence type="ECO:0000256" key="4">
    <source>
        <dbReference type="ARBA" id="ARBA00022801"/>
    </source>
</evidence>
<feature type="binding site" evidence="9">
    <location>
        <position position="213"/>
    </location>
    <ligand>
        <name>Ca(2+)</name>
        <dbReference type="ChEBI" id="CHEBI:29108"/>
        <label>3</label>
    </ligand>
</feature>
<feature type="binding site" evidence="9">
    <location>
        <position position="208"/>
    </location>
    <ligand>
        <name>Zn(2+)</name>
        <dbReference type="ChEBI" id="CHEBI:29105"/>
        <label>1</label>
    </ligand>
</feature>
<evidence type="ECO:0000256" key="2">
    <source>
        <dbReference type="ARBA" id="ARBA00022670"/>
    </source>
</evidence>
<dbReference type="PRINTS" id="PR00138">
    <property type="entry name" value="MATRIXIN"/>
</dbReference>
<feature type="binding site" evidence="8">
    <location>
        <position position="232"/>
    </location>
    <ligand>
        <name>Zn(2+)</name>
        <dbReference type="ChEBI" id="CHEBI:29105"/>
        <label>2</label>
        <note>catalytic</note>
    </ligand>
</feature>
<dbReference type="PIRSF" id="PIRSF001191">
    <property type="entry name" value="Peptidase_M10A_matrix"/>
    <property type="match status" value="1"/>
</dbReference>
<feature type="repeat" description="Hemopexin" evidence="11">
    <location>
        <begin position="340"/>
        <end position="396"/>
    </location>
</feature>
<evidence type="ECO:0000256" key="11">
    <source>
        <dbReference type="PROSITE-ProRule" id="PRU01011"/>
    </source>
</evidence>
<dbReference type="InterPro" id="IPR001818">
    <property type="entry name" value="Pept_M10_metallopeptidase"/>
</dbReference>
<feature type="binding site" evidence="9">
    <location>
        <position position="193"/>
    </location>
    <ligand>
        <name>Ca(2+)</name>
        <dbReference type="ChEBI" id="CHEBI:29108"/>
        <label>3</label>
    </ligand>
</feature>
<feature type="binding site" evidence="9">
    <location>
        <position position="211"/>
    </location>
    <ligand>
        <name>Ca(2+)</name>
        <dbReference type="ChEBI" id="CHEBI:29108"/>
        <label>1</label>
    </ligand>
</feature>
<feature type="binding site" evidence="9">
    <location>
        <position position="200"/>
    </location>
    <ligand>
        <name>Zn(2+)</name>
        <dbReference type="ChEBI" id="CHEBI:29105"/>
        <label>1</label>
    </ligand>
</feature>
<keyword evidence="15" id="KW-1185">Reference proteome</keyword>
<dbReference type="SMART" id="SM00120">
    <property type="entry name" value="HX"/>
    <property type="match status" value="3"/>
</dbReference>
<name>A0A4W3IXD5_CALMI</name>
<feature type="binding site" evidence="9">
    <location>
        <position position="210"/>
    </location>
    <ligand>
        <name>Ca(2+)</name>
        <dbReference type="ChEBI" id="CHEBI:29108"/>
        <label>3</label>
    </ligand>
</feature>
<organism evidence="14 15">
    <name type="scientific">Callorhinchus milii</name>
    <name type="common">Ghost shark</name>
    <dbReference type="NCBI Taxonomy" id="7868"/>
    <lineage>
        <taxon>Eukaryota</taxon>
        <taxon>Metazoa</taxon>
        <taxon>Chordata</taxon>
        <taxon>Craniata</taxon>
        <taxon>Vertebrata</taxon>
        <taxon>Chondrichthyes</taxon>
        <taxon>Holocephali</taxon>
        <taxon>Chimaeriformes</taxon>
        <taxon>Callorhinchidae</taxon>
        <taxon>Callorhinchus</taxon>
    </lineage>
</organism>
<dbReference type="GO" id="GO:0004222">
    <property type="term" value="F:metalloendopeptidase activity"/>
    <property type="evidence" value="ECO:0007669"/>
    <property type="project" value="InterPro"/>
</dbReference>
<feature type="binding site" evidence="9">
    <location>
        <position position="344"/>
    </location>
    <ligand>
        <name>Ca(2+)</name>
        <dbReference type="ChEBI" id="CHEBI:29108"/>
        <label>4</label>
    </ligand>
</feature>
<dbReference type="Ensembl" id="ENSCMIT00000032503.1">
    <property type="protein sequence ID" value="ENSCMIP00000032016.1"/>
    <property type="gene ID" value="ENSCMIG00000013697.1"/>
</dbReference>
<dbReference type="GO" id="GO:0031012">
    <property type="term" value="C:extracellular matrix"/>
    <property type="evidence" value="ECO:0007669"/>
    <property type="project" value="InterPro"/>
</dbReference>
<dbReference type="Proteomes" id="UP000314986">
    <property type="component" value="Unassembled WGS sequence"/>
</dbReference>
<keyword evidence="5 8" id="KW-0862">Zinc</keyword>
<dbReference type="InterPro" id="IPR006026">
    <property type="entry name" value="Peptidase_Metallo"/>
</dbReference>
<gene>
    <name evidence="14" type="primary">LOC103188550</name>
</gene>
<evidence type="ECO:0000256" key="7">
    <source>
        <dbReference type="PIRSR" id="PIRSR001191-1"/>
    </source>
</evidence>
<feature type="binding site" evidence="8">
    <location>
        <position position="242"/>
    </location>
    <ligand>
        <name>Zn(2+)</name>
        <dbReference type="ChEBI" id="CHEBI:29105"/>
        <label>2</label>
        <note>catalytic</note>
    </ligand>
</feature>
<evidence type="ECO:0000256" key="8">
    <source>
        <dbReference type="PIRSR" id="PIRSR001191-2"/>
    </source>
</evidence>
<dbReference type="GO" id="GO:0006508">
    <property type="term" value="P:proteolysis"/>
    <property type="evidence" value="ECO:0007669"/>
    <property type="project" value="UniProtKB-KW"/>
</dbReference>
<evidence type="ECO:0000256" key="10">
    <source>
        <dbReference type="PIRSR" id="PIRSR621190-4"/>
    </source>
</evidence>
<dbReference type="SUPFAM" id="SSF55486">
    <property type="entry name" value="Metalloproteases ('zincins'), catalytic domain"/>
    <property type="match status" value="1"/>
</dbReference>
<dbReference type="AlphaFoldDB" id="A0A4W3IXD5"/>
<feature type="binding site" description="in inhibited form" evidence="9">
    <location>
        <position position="70"/>
    </location>
    <ligand>
        <name>Zn(2+)</name>
        <dbReference type="ChEBI" id="CHEBI:29105"/>
        <label>2</label>
        <note>catalytic</note>
    </ligand>
</feature>
<reference evidence="14" key="5">
    <citation type="submission" date="2025-09" db="UniProtKB">
        <authorList>
            <consortium name="Ensembl"/>
        </authorList>
    </citation>
    <scope>IDENTIFICATION</scope>
</reference>
<dbReference type="FunFam" id="3.40.390.10:FF:000103">
    <property type="entry name" value="Matrix metallopeptidase 21"/>
    <property type="match status" value="1"/>
</dbReference>
<dbReference type="InterPro" id="IPR033739">
    <property type="entry name" value="M10A_MMP"/>
</dbReference>
<keyword evidence="9" id="KW-0106">Calcium</keyword>
<comment type="cofactor">
    <cofactor evidence="9">
        <name>Zn(2+)</name>
        <dbReference type="ChEBI" id="CHEBI:29105"/>
    </cofactor>
    <text evidence="9">Binds 2 Zn(2+) ions per subunit.</text>
</comment>
<dbReference type="Gene3D" id="2.110.10.10">
    <property type="entry name" value="Hemopexin-like domain"/>
    <property type="match status" value="2"/>
</dbReference>
<protein>
    <submittedName>
        <fullName evidence="14">Matrix metalloproteinase-21-like</fullName>
    </submittedName>
</protein>
<feature type="domain" description="Peptidase metallopeptidase" evidence="13">
    <location>
        <begin position="109"/>
        <end position="277"/>
    </location>
</feature>
<comment type="cofactor">
    <cofactor evidence="9">
        <name>Ca(2+)</name>
        <dbReference type="ChEBI" id="CHEBI:29108"/>
    </cofactor>
    <text evidence="9">Can bind about 5 Ca(2+) ions per subunit.</text>
</comment>
<dbReference type="Pfam" id="PF00413">
    <property type="entry name" value="Peptidase_M10"/>
    <property type="match status" value="1"/>
</dbReference>
<evidence type="ECO:0000256" key="3">
    <source>
        <dbReference type="ARBA" id="ARBA00022723"/>
    </source>
</evidence>
<feature type="repeat" description="Hemopexin" evidence="11">
    <location>
        <begin position="397"/>
        <end position="444"/>
    </location>
</feature>
<dbReference type="SMART" id="SM00235">
    <property type="entry name" value="ZnMc"/>
    <property type="match status" value="1"/>
</dbReference>
<dbReference type="SUPFAM" id="SSF50923">
    <property type="entry name" value="Hemopexin-like domain"/>
    <property type="match status" value="1"/>
</dbReference>
<dbReference type="InterPro" id="IPR036375">
    <property type="entry name" value="Hemopexin-like_dom_sf"/>
</dbReference>